<evidence type="ECO:0000256" key="2">
    <source>
        <dbReference type="ARBA" id="ARBA00022475"/>
    </source>
</evidence>
<evidence type="ECO:0000259" key="8">
    <source>
        <dbReference type="Pfam" id="PF02470"/>
    </source>
</evidence>
<evidence type="ECO:0000256" key="7">
    <source>
        <dbReference type="SAM" id="Phobius"/>
    </source>
</evidence>
<keyword evidence="4 7" id="KW-0812">Transmembrane</keyword>
<evidence type="ECO:0000256" key="5">
    <source>
        <dbReference type="ARBA" id="ARBA00022989"/>
    </source>
</evidence>
<protein>
    <submittedName>
        <fullName evidence="9">MCE family protein</fullName>
    </submittedName>
</protein>
<dbReference type="EMBL" id="CP040463">
    <property type="protein sequence ID" value="QCT94327.1"/>
    <property type="molecule type" value="Genomic_DNA"/>
</dbReference>
<evidence type="ECO:0000256" key="4">
    <source>
        <dbReference type="ARBA" id="ARBA00022692"/>
    </source>
</evidence>
<sequence length="515" mass="59648">MDNIKEVKVKKRETNFIIWILPIISLMVGGWLIYKYYSNLGPLIEIYFKNSGGLEPKKSFVRFRDVKVGVVEDIELLKNGVLVKVRMHNDVRPFLNKTTRFWIVKPVLGINKIQGLEALITGPYIQMYAKADKFTKKKFIGLEEPPLDSAILNGKIIKLISDTSYGLKEKMPVFYKDIVVGSIIKKELKNDKVIFYISIKKEYEKYINNTTKFWNIRGLDISLDKDNIKLKIPPLSEIIIGGIAFDTLEFDKNLSKKEFILYGSKSDAYENKLGKDSKYIDVLLKIKNYKNAMLRVGKGVYFKGFKVGYINYLSSNLDSKFNVITNCYLKIDESAFRGKKGFERALKNGLRATILTDNPLFNNVKIKLFLEGKGVVKKYQNYYVIPVEKIREVSLIDKLNMIFTKIEKIDFEKISNNLNRFIFDADISLREVSNNLNKVINNFNYLVENNETKTLPKNLNKTLLEIQKLSKSYNNRSILYIKLNEILKNINKSILLFEKIEKKIDNKPNALIFGD</sequence>
<keyword evidence="10" id="KW-1185">Reference proteome</keyword>
<dbReference type="PANTHER" id="PTHR30462:SF0">
    <property type="entry name" value="INTERMEMBRANE TRANSPORT PROTEIN YEBT"/>
    <property type="match status" value="1"/>
</dbReference>
<feature type="transmembrane region" description="Helical" evidence="7">
    <location>
        <begin position="16"/>
        <end position="34"/>
    </location>
</feature>
<keyword evidence="6 7" id="KW-0472">Membrane</keyword>
<dbReference type="Proteomes" id="UP000306825">
    <property type="component" value="Chromosome"/>
</dbReference>
<dbReference type="Pfam" id="PF02470">
    <property type="entry name" value="MlaD"/>
    <property type="match status" value="1"/>
</dbReference>
<keyword evidence="3" id="KW-0997">Cell inner membrane</keyword>
<evidence type="ECO:0000256" key="3">
    <source>
        <dbReference type="ARBA" id="ARBA00022519"/>
    </source>
</evidence>
<evidence type="ECO:0000313" key="9">
    <source>
        <dbReference type="EMBL" id="QCT94327.1"/>
    </source>
</evidence>
<accession>A0ABX5VAD4</accession>
<reference evidence="9 10" key="1">
    <citation type="submission" date="2019-05" db="EMBL/GenBank/DDBJ databases">
        <title>A comparative analysis of the Nautiliaceae.</title>
        <authorList>
            <person name="Grosche A."/>
            <person name="Smedile F."/>
            <person name="Vetriani C."/>
        </authorList>
    </citation>
    <scope>NUCLEOTIDE SEQUENCE [LARGE SCALE GENOMIC DNA]</scope>
    <source>
        <strain evidence="9 10">TB-2</strain>
    </source>
</reference>
<dbReference type="InterPro" id="IPR051800">
    <property type="entry name" value="PqiA-PqiB_transport"/>
</dbReference>
<comment type="subcellular location">
    <subcellularLocation>
        <location evidence="1">Cell inner membrane</location>
    </subcellularLocation>
</comment>
<evidence type="ECO:0000256" key="6">
    <source>
        <dbReference type="ARBA" id="ARBA00023136"/>
    </source>
</evidence>
<keyword evidence="2" id="KW-1003">Cell membrane</keyword>
<feature type="domain" description="Mce/MlaD" evidence="8">
    <location>
        <begin position="43"/>
        <end position="126"/>
    </location>
</feature>
<evidence type="ECO:0000256" key="1">
    <source>
        <dbReference type="ARBA" id="ARBA00004533"/>
    </source>
</evidence>
<name>A0ABX5VAD4_9BACT</name>
<dbReference type="InterPro" id="IPR003399">
    <property type="entry name" value="Mce/MlaD"/>
</dbReference>
<gene>
    <name evidence="9" type="ORF">FE773_03805</name>
</gene>
<keyword evidence="5 7" id="KW-1133">Transmembrane helix</keyword>
<organism evidence="9 10">
    <name type="scientific">Caminibacter mediatlanticus TB-2</name>
    <dbReference type="NCBI Taxonomy" id="391592"/>
    <lineage>
        <taxon>Bacteria</taxon>
        <taxon>Pseudomonadati</taxon>
        <taxon>Campylobacterota</taxon>
        <taxon>Epsilonproteobacteria</taxon>
        <taxon>Nautiliales</taxon>
        <taxon>Nautiliaceae</taxon>
        <taxon>Caminibacter</taxon>
    </lineage>
</organism>
<dbReference type="PANTHER" id="PTHR30462">
    <property type="entry name" value="INTERMEMBRANE TRANSPORT PROTEIN PQIB-RELATED"/>
    <property type="match status" value="1"/>
</dbReference>
<proteinExistence type="predicted"/>
<dbReference type="RefSeq" id="WP_138323152.1">
    <property type="nucleotide sequence ID" value="NZ_CP040463.1"/>
</dbReference>
<evidence type="ECO:0000313" key="10">
    <source>
        <dbReference type="Proteomes" id="UP000306825"/>
    </source>
</evidence>